<comment type="subcellular location">
    <subcellularLocation>
        <location evidence="1">Cytoplasm</location>
    </subcellularLocation>
</comment>
<dbReference type="RefSeq" id="WP_256705079.1">
    <property type="nucleotide sequence ID" value="NZ_JBHSFT010000045.1"/>
</dbReference>
<dbReference type="InterPro" id="IPR004720">
    <property type="entry name" value="PTS_IIB_sorbose-sp"/>
</dbReference>
<dbReference type="EMBL" id="JBHSFT010000045">
    <property type="protein sequence ID" value="MFC4663843.1"/>
    <property type="molecule type" value="Genomic_DNA"/>
</dbReference>
<evidence type="ECO:0000259" key="8">
    <source>
        <dbReference type="PROSITE" id="PS51101"/>
    </source>
</evidence>
<name>A0ABV9K1S5_9BACI</name>
<evidence type="ECO:0000256" key="7">
    <source>
        <dbReference type="ARBA" id="ARBA00022777"/>
    </source>
</evidence>
<keyword evidence="6" id="KW-0598">Phosphotransferase system</keyword>
<sequence length="155" mass="17304">MIKLVRIDDRLLHGQVAFAWSKHYDINIILVANDNAALDKTKQMALKMAKPPSAKLYIKSVEDAVKDLPKLDNPKMKALVIIDSTKDAKSLVDASDNIKSINVGGIRMAEGKKLISRAVAVDDEDIKNLKTIEEKIEVEVRQVPNDTKKLFKNLV</sequence>
<dbReference type="Pfam" id="PF03830">
    <property type="entry name" value="PTSIIB_sorb"/>
    <property type="match status" value="1"/>
</dbReference>
<comment type="caution">
    <text evidence="9">The sequence shown here is derived from an EMBL/GenBank/DDBJ whole genome shotgun (WGS) entry which is preliminary data.</text>
</comment>
<organism evidence="9 10">
    <name type="scientific">Oceanobacillus aidingensis</name>
    <dbReference type="NCBI Taxonomy" id="645964"/>
    <lineage>
        <taxon>Bacteria</taxon>
        <taxon>Bacillati</taxon>
        <taxon>Bacillota</taxon>
        <taxon>Bacilli</taxon>
        <taxon>Bacillales</taxon>
        <taxon>Bacillaceae</taxon>
        <taxon>Oceanobacillus</taxon>
    </lineage>
</organism>
<dbReference type="Proteomes" id="UP001595988">
    <property type="component" value="Unassembled WGS sequence"/>
</dbReference>
<protein>
    <submittedName>
        <fullName evidence="9">PTS sugar transporter subunit IIB</fullName>
        <ecNumber evidence="9">2.7.1.-</ecNumber>
    </submittedName>
</protein>
<dbReference type="GO" id="GO:0016740">
    <property type="term" value="F:transferase activity"/>
    <property type="evidence" value="ECO:0007669"/>
    <property type="project" value="UniProtKB-KW"/>
</dbReference>
<accession>A0ABV9K1S5</accession>
<reference evidence="10" key="1">
    <citation type="journal article" date="2019" name="Int. J. Syst. Evol. Microbiol.">
        <title>The Global Catalogue of Microorganisms (GCM) 10K type strain sequencing project: providing services to taxonomists for standard genome sequencing and annotation.</title>
        <authorList>
            <consortium name="The Broad Institute Genomics Platform"/>
            <consortium name="The Broad Institute Genome Sequencing Center for Infectious Disease"/>
            <person name="Wu L."/>
            <person name="Ma J."/>
        </authorList>
    </citation>
    <scope>NUCLEOTIDE SEQUENCE [LARGE SCALE GENOMIC DNA]</scope>
    <source>
        <strain evidence="10">CCUG 37257</strain>
    </source>
</reference>
<keyword evidence="2" id="KW-0813">Transport</keyword>
<keyword evidence="5 9" id="KW-0808">Transferase</keyword>
<dbReference type="Gene3D" id="3.40.35.10">
    <property type="entry name" value="Phosphotransferase system, sorbose subfamily IIB component"/>
    <property type="match status" value="1"/>
</dbReference>
<keyword evidence="10" id="KW-1185">Reference proteome</keyword>
<dbReference type="EC" id="2.7.1.-" evidence="9"/>
<evidence type="ECO:0000256" key="3">
    <source>
        <dbReference type="ARBA" id="ARBA00022490"/>
    </source>
</evidence>
<dbReference type="PROSITE" id="PS51101">
    <property type="entry name" value="PTS_EIIB_TYPE_4"/>
    <property type="match status" value="1"/>
</dbReference>
<keyword evidence="7" id="KW-0418">Kinase</keyword>
<evidence type="ECO:0000256" key="5">
    <source>
        <dbReference type="ARBA" id="ARBA00022679"/>
    </source>
</evidence>
<evidence type="ECO:0000313" key="9">
    <source>
        <dbReference type="EMBL" id="MFC4663843.1"/>
    </source>
</evidence>
<evidence type="ECO:0000256" key="6">
    <source>
        <dbReference type="ARBA" id="ARBA00022683"/>
    </source>
</evidence>
<keyword evidence="3" id="KW-0963">Cytoplasm</keyword>
<dbReference type="SUPFAM" id="SSF52728">
    <property type="entry name" value="PTS IIb component"/>
    <property type="match status" value="1"/>
</dbReference>
<dbReference type="InterPro" id="IPR036667">
    <property type="entry name" value="PTS_IIB_sorbose-sp_sf"/>
</dbReference>
<keyword evidence="4 9" id="KW-0762">Sugar transport</keyword>
<evidence type="ECO:0000313" key="10">
    <source>
        <dbReference type="Proteomes" id="UP001595988"/>
    </source>
</evidence>
<proteinExistence type="predicted"/>
<feature type="domain" description="PTS EIIB type-4" evidence="8">
    <location>
        <begin position="1"/>
        <end position="155"/>
    </location>
</feature>
<evidence type="ECO:0000256" key="4">
    <source>
        <dbReference type="ARBA" id="ARBA00022597"/>
    </source>
</evidence>
<evidence type="ECO:0000256" key="1">
    <source>
        <dbReference type="ARBA" id="ARBA00004496"/>
    </source>
</evidence>
<gene>
    <name evidence="9" type="ORF">ACFO3P_16830</name>
</gene>
<evidence type="ECO:0000256" key="2">
    <source>
        <dbReference type="ARBA" id="ARBA00022448"/>
    </source>
</evidence>